<dbReference type="Proteomes" id="UP001165080">
    <property type="component" value="Unassembled WGS sequence"/>
</dbReference>
<feature type="compositionally biased region" description="Low complexity" evidence="6">
    <location>
        <begin position="89"/>
        <end position="106"/>
    </location>
</feature>
<feature type="region of interest" description="Disordered" evidence="6">
    <location>
        <begin position="21"/>
        <end position="160"/>
    </location>
</feature>
<feature type="region of interest" description="Disordered" evidence="6">
    <location>
        <begin position="390"/>
        <end position="412"/>
    </location>
</feature>
<organism evidence="8 9">
    <name type="scientific">Pleodorina starrii</name>
    <dbReference type="NCBI Taxonomy" id="330485"/>
    <lineage>
        <taxon>Eukaryota</taxon>
        <taxon>Viridiplantae</taxon>
        <taxon>Chlorophyta</taxon>
        <taxon>core chlorophytes</taxon>
        <taxon>Chlorophyceae</taxon>
        <taxon>CS clade</taxon>
        <taxon>Chlamydomonadales</taxon>
        <taxon>Volvocaceae</taxon>
        <taxon>Pleodorina</taxon>
    </lineage>
</organism>
<dbReference type="GO" id="GO:0009451">
    <property type="term" value="P:RNA modification"/>
    <property type="evidence" value="ECO:0007669"/>
    <property type="project" value="UniProtKB-ARBA"/>
</dbReference>
<feature type="binding site" evidence="4">
    <location>
        <position position="595"/>
    </location>
    <ligand>
        <name>S-adenosyl-L-methionine</name>
        <dbReference type="ChEBI" id="CHEBI:59789"/>
    </ligand>
</feature>
<dbReference type="EMBL" id="BRXU01000046">
    <property type="protein sequence ID" value="GLC61452.1"/>
    <property type="molecule type" value="Genomic_DNA"/>
</dbReference>
<dbReference type="PROSITE" id="PS01231">
    <property type="entry name" value="TRMA_2"/>
    <property type="match status" value="1"/>
</dbReference>
<feature type="compositionally biased region" description="Low complexity" evidence="6">
    <location>
        <begin position="115"/>
        <end position="127"/>
    </location>
</feature>
<name>A0A9W6F9J3_9CHLO</name>
<feature type="domain" description="TRAM" evidence="7">
    <location>
        <begin position="159"/>
        <end position="219"/>
    </location>
</feature>
<evidence type="ECO:0000256" key="6">
    <source>
        <dbReference type="SAM" id="MobiDB-lite"/>
    </source>
</evidence>
<dbReference type="Gene3D" id="3.40.50.150">
    <property type="entry name" value="Vaccinia Virus protein VP39"/>
    <property type="match status" value="2"/>
</dbReference>
<protein>
    <recommendedName>
        <fullName evidence="7">TRAM domain-containing protein</fullName>
    </recommendedName>
</protein>
<evidence type="ECO:0000313" key="9">
    <source>
        <dbReference type="Proteomes" id="UP001165080"/>
    </source>
</evidence>
<dbReference type="SUPFAM" id="SSF53335">
    <property type="entry name" value="S-adenosyl-L-methionine-dependent methyltransferases"/>
    <property type="match status" value="2"/>
</dbReference>
<feature type="compositionally biased region" description="Low complexity" evidence="6">
    <location>
        <begin position="138"/>
        <end position="159"/>
    </location>
</feature>
<dbReference type="Pfam" id="PF01938">
    <property type="entry name" value="TRAM"/>
    <property type="match status" value="1"/>
</dbReference>
<dbReference type="PROSITE" id="PS01230">
    <property type="entry name" value="TRMA_1"/>
    <property type="match status" value="1"/>
</dbReference>
<keyword evidence="2 4" id="KW-0808">Transferase</keyword>
<dbReference type="InterPro" id="IPR010280">
    <property type="entry name" value="U5_MeTrfase_fam"/>
</dbReference>
<dbReference type="PANTHER" id="PTHR11061">
    <property type="entry name" value="RNA M5U METHYLTRANSFERASE"/>
    <property type="match status" value="1"/>
</dbReference>
<accession>A0A9W6F9J3</accession>
<dbReference type="InterPro" id="IPR025714">
    <property type="entry name" value="Methyltranfer_dom"/>
</dbReference>
<feature type="binding site" evidence="4">
    <location>
        <position position="671"/>
    </location>
    <ligand>
        <name>S-adenosyl-L-methionine</name>
        <dbReference type="ChEBI" id="CHEBI:59789"/>
    </ligand>
</feature>
<evidence type="ECO:0000256" key="3">
    <source>
        <dbReference type="ARBA" id="ARBA00022691"/>
    </source>
</evidence>
<dbReference type="AlphaFoldDB" id="A0A9W6F9J3"/>
<comment type="similarity">
    <text evidence="4">Belongs to the class I-like SAM-binding methyltransferase superfamily. RNA M5U methyltransferase family.</text>
</comment>
<evidence type="ECO:0000313" key="8">
    <source>
        <dbReference type="EMBL" id="GLC61452.1"/>
    </source>
</evidence>
<dbReference type="Gene3D" id="2.40.50.1070">
    <property type="match status" value="1"/>
</dbReference>
<dbReference type="InterPro" id="IPR002792">
    <property type="entry name" value="TRAM_dom"/>
</dbReference>
<dbReference type="Pfam" id="PF05958">
    <property type="entry name" value="tRNA_U5-meth_tr"/>
    <property type="match status" value="1"/>
</dbReference>
<proteinExistence type="inferred from homology"/>
<dbReference type="GO" id="GO:0032259">
    <property type="term" value="P:methylation"/>
    <property type="evidence" value="ECO:0007669"/>
    <property type="project" value="UniProtKB-KW"/>
</dbReference>
<dbReference type="Pfam" id="PF13847">
    <property type="entry name" value="Methyltransf_31"/>
    <property type="match status" value="1"/>
</dbReference>
<keyword evidence="3 4" id="KW-0949">S-adenosyl-L-methionine</keyword>
<evidence type="ECO:0000256" key="5">
    <source>
        <dbReference type="PROSITE-ProRule" id="PRU10015"/>
    </source>
</evidence>
<dbReference type="Gene3D" id="2.40.50.140">
    <property type="entry name" value="Nucleic acid-binding proteins"/>
    <property type="match status" value="1"/>
</dbReference>
<dbReference type="InterPro" id="IPR029063">
    <property type="entry name" value="SAM-dependent_MTases_sf"/>
</dbReference>
<feature type="binding site" evidence="4">
    <location>
        <position position="574"/>
    </location>
    <ligand>
        <name>S-adenosyl-L-methionine</name>
        <dbReference type="ChEBI" id="CHEBI:59789"/>
    </ligand>
</feature>
<dbReference type="PROSITE" id="PS51687">
    <property type="entry name" value="SAM_MT_RNA_M5U"/>
    <property type="match status" value="1"/>
</dbReference>
<dbReference type="InterPro" id="IPR012340">
    <property type="entry name" value="NA-bd_OB-fold"/>
</dbReference>
<evidence type="ECO:0000259" key="7">
    <source>
        <dbReference type="PROSITE" id="PS50926"/>
    </source>
</evidence>
<comment type="caution">
    <text evidence="8">The sequence shown here is derived from an EMBL/GenBank/DDBJ whole genome shotgun (WGS) entry which is preliminary data.</text>
</comment>
<evidence type="ECO:0000256" key="1">
    <source>
        <dbReference type="ARBA" id="ARBA00022603"/>
    </source>
</evidence>
<gene>
    <name evidence="8" type="primary">PLEST007744</name>
    <name evidence="8" type="ORF">PLESTB_001757900</name>
</gene>
<keyword evidence="9" id="KW-1185">Reference proteome</keyword>
<dbReference type="GO" id="GO:0008757">
    <property type="term" value="F:S-adenosylmethionine-dependent methyltransferase activity"/>
    <property type="evidence" value="ECO:0007669"/>
    <property type="project" value="UniProtKB-ARBA"/>
</dbReference>
<dbReference type="CDD" id="cd02440">
    <property type="entry name" value="AdoMet_MTases"/>
    <property type="match status" value="1"/>
</dbReference>
<feature type="binding site" evidence="4">
    <location>
        <position position="543"/>
    </location>
    <ligand>
        <name>S-adenosyl-L-methionine</name>
        <dbReference type="ChEBI" id="CHEBI:59789"/>
    </ligand>
</feature>
<dbReference type="SUPFAM" id="SSF50249">
    <property type="entry name" value="Nucleic acid-binding proteins"/>
    <property type="match status" value="1"/>
</dbReference>
<dbReference type="InterPro" id="IPR030390">
    <property type="entry name" value="MeTrfase_TrmA_AS"/>
</dbReference>
<keyword evidence="1 4" id="KW-0489">Methyltransferase</keyword>
<feature type="compositionally biased region" description="Polar residues" evidence="6">
    <location>
        <begin position="49"/>
        <end position="69"/>
    </location>
</feature>
<evidence type="ECO:0000256" key="4">
    <source>
        <dbReference type="PROSITE-ProRule" id="PRU01024"/>
    </source>
</evidence>
<feature type="active site" evidence="5">
    <location>
        <position position="698"/>
    </location>
</feature>
<dbReference type="InterPro" id="IPR030391">
    <property type="entry name" value="MeTrfase_TrmA_CS"/>
</dbReference>
<sequence>MNYLQSSFGSHLPGCPALLRRLTHAPQPPGHLPRPSSAFAGPRRETLGVTITQTRSSGLAPSQSWQPSQRLPPAHAVRDRPPAGRPPSRRSSGSEAGADADAAPPRRSSRPPPSSSRSPRSRPGQAPQRRRADGGGKAASRAPREGAAAPKSASAPSGPLQVGQEVELECARLALEGKGVCLLPPTGFVVLVERTLPGERVLARVQSVKKGYAEARKLASLSPHRNAVPPPCPYFGPCGGCTLQSLQYEAQLGEKRNQVEQTLRRVGRLGPSLDQIAAEAEAGVVAAGVAAEGGGARGVAPTEACREPFAYRNKLMFHFSSRCWLPPDTVEDRPCLGLLRPGTADVVLPVVQHGCKLQGDESNALLARVEQLVSEAGLLPYNHPSGKGSLKHLVIRSGSGPRPAAAAAAPPPPPAGSELMVVFGVTHGSALKQLRPVAEALGREFPKLASVVARQVAVPQPAARGDGGGGRGPRSAGQRQDARRQAPAAAAAAADGGGEEEDALSGDVDAAAGGAETLLYGAPYIHDVVCGLTFRISPGSFFQTNSRQAEVLYDIVRQAAALRPGAVDTVLDLYCGTGTVGLSLAAECRQVVGVEVQESAVEDARRNAARNGIANASFICADVDAIHRALTASTAAAAAAAAAPEAPEAPPAEPAAAAPAPLPQPDVVIVDPARGGLSVDAAGFLSRCGARRVVYVSCNAATQARDLDRLCNGPGAPFRLVGVTPVDMFPHTDHVETVAVMDRRTTAAAPTAAAATAAAAV</sequence>
<dbReference type="OrthoDB" id="10250660at2759"/>
<dbReference type="PROSITE" id="PS50926">
    <property type="entry name" value="TRAM"/>
    <property type="match status" value="1"/>
</dbReference>
<dbReference type="PANTHER" id="PTHR11061:SF30">
    <property type="entry name" value="TRNA (URACIL(54)-C(5))-METHYLTRANSFERASE"/>
    <property type="match status" value="1"/>
</dbReference>
<feature type="active site" description="Nucleophile" evidence="4">
    <location>
        <position position="698"/>
    </location>
</feature>
<dbReference type="GO" id="GO:0006396">
    <property type="term" value="P:RNA processing"/>
    <property type="evidence" value="ECO:0007669"/>
    <property type="project" value="InterPro"/>
</dbReference>
<feature type="compositionally biased region" description="Low complexity" evidence="6">
    <location>
        <begin position="473"/>
        <end position="494"/>
    </location>
</feature>
<evidence type="ECO:0000256" key="2">
    <source>
        <dbReference type="ARBA" id="ARBA00022679"/>
    </source>
</evidence>
<reference evidence="8 9" key="1">
    <citation type="journal article" date="2023" name="Commun. Biol.">
        <title>Reorganization of the ancestral sex-determining regions during the evolution of trioecy in Pleodorina starrii.</title>
        <authorList>
            <person name="Takahashi K."/>
            <person name="Suzuki S."/>
            <person name="Kawai-Toyooka H."/>
            <person name="Yamamoto K."/>
            <person name="Hamaji T."/>
            <person name="Ootsuki R."/>
            <person name="Yamaguchi H."/>
            <person name="Kawachi M."/>
            <person name="Higashiyama T."/>
            <person name="Nozaki H."/>
        </authorList>
    </citation>
    <scope>NUCLEOTIDE SEQUENCE [LARGE SCALE GENOMIC DNA]</scope>
    <source>
        <strain evidence="8 9">NIES-4479</strain>
    </source>
</reference>
<feature type="region of interest" description="Disordered" evidence="6">
    <location>
        <begin position="459"/>
        <end position="505"/>
    </location>
</feature>
<dbReference type="GO" id="GO:0008173">
    <property type="term" value="F:RNA methyltransferase activity"/>
    <property type="evidence" value="ECO:0007669"/>
    <property type="project" value="InterPro"/>
</dbReference>